<dbReference type="NCBIfam" id="TIGR00537">
    <property type="entry name" value="hemK_rel_arch"/>
    <property type="match status" value="1"/>
</dbReference>
<name>A0ABQ9GGB2_9NEOP</name>
<keyword evidence="2" id="KW-0489">Methyltransferase</keyword>
<keyword evidence="7" id="KW-1185">Reference proteome</keyword>
<dbReference type="InterPro" id="IPR002052">
    <property type="entry name" value="DNA_methylase_N6_adenine_CS"/>
</dbReference>
<evidence type="ECO:0000259" key="5">
    <source>
        <dbReference type="Pfam" id="PF05175"/>
    </source>
</evidence>
<dbReference type="Gene3D" id="3.40.50.150">
    <property type="entry name" value="Vaccinia Virus protein VP39"/>
    <property type="match status" value="1"/>
</dbReference>
<evidence type="ECO:0000256" key="4">
    <source>
        <dbReference type="ARBA" id="ARBA00022691"/>
    </source>
</evidence>
<dbReference type="InterPro" id="IPR029063">
    <property type="entry name" value="SAM-dependent_MTases_sf"/>
</dbReference>
<dbReference type="InterPro" id="IPR007848">
    <property type="entry name" value="Small_mtfrase_dom"/>
</dbReference>
<proteinExistence type="inferred from homology"/>
<organism evidence="6 7">
    <name type="scientific">Dryococelus australis</name>
    <dbReference type="NCBI Taxonomy" id="614101"/>
    <lineage>
        <taxon>Eukaryota</taxon>
        <taxon>Metazoa</taxon>
        <taxon>Ecdysozoa</taxon>
        <taxon>Arthropoda</taxon>
        <taxon>Hexapoda</taxon>
        <taxon>Insecta</taxon>
        <taxon>Pterygota</taxon>
        <taxon>Neoptera</taxon>
        <taxon>Polyneoptera</taxon>
        <taxon>Phasmatodea</taxon>
        <taxon>Verophasmatodea</taxon>
        <taxon>Anareolatae</taxon>
        <taxon>Phasmatidae</taxon>
        <taxon>Eurycanthinae</taxon>
        <taxon>Dryococelus</taxon>
    </lineage>
</organism>
<reference evidence="6 7" key="1">
    <citation type="submission" date="2023-02" db="EMBL/GenBank/DDBJ databases">
        <title>LHISI_Scaffold_Assembly.</title>
        <authorList>
            <person name="Stuart O.P."/>
            <person name="Cleave R."/>
            <person name="Magrath M.J.L."/>
            <person name="Mikheyev A.S."/>
        </authorList>
    </citation>
    <scope>NUCLEOTIDE SEQUENCE [LARGE SCALE GENOMIC DNA]</scope>
    <source>
        <strain evidence="6">Daus_M_001</strain>
        <tissue evidence="6">Leg muscle</tissue>
    </source>
</reference>
<dbReference type="InterPro" id="IPR052190">
    <property type="entry name" value="Euk-Arch_PrmC-MTase"/>
</dbReference>
<evidence type="ECO:0000256" key="3">
    <source>
        <dbReference type="ARBA" id="ARBA00022679"/>
    </source>
</evidence>
<dbReference type="PANTHER" id="PTHR45875:SF1">
    <property type="entry name" value="METHYLTRANSFERASE N6AMT1"/>
    <property type="match status" value="1"/>
</dbReference>
<keyword evidence="3" id="KW-0808">Transferase</keyword>
<gene>
    <name evidence="6" type="ORF">PR048_029519</name>
</gene>
<evidence type="ECO:0000256" key="2">
    <source>
        <dbReference type="ARBA" id="ARBA00022603"/>
    </source>
</evidence>
<protein>
    <recommendedName>
        <fullName evidence="5">Methyltransferase small domain-containing protein</fullName>
    </recommendedName>
</protein>
<dbReference type="SUPFAM" id="SSF53335">
    <property type="entry name" value="S-adenosyl-L-methionine-dependent methyltransferases"/>
    <property type="match status" value="1"/>
</dbReference>
<comment type="similarity">
    <text evidence="1">Belongs to the eukaryotic/archaeal PrmC-related family.</text>
</comment>
<feature type="domain" description="Methyltransferase small" evidence="5">
    <location>
        <begin position="38"/>
        <end position="124"/>
    </location>
</feature>
<dbReference type="CDD" id="cd02440">
    <property type="entry name" value="AdoMet_MTases"/>
    <property type="match status" value="1"/>
</dbReference>
<dbReference type="PANTHER" id="PTHR45875">
    <property type="entry name" value="METHYLTRANSFERASE N6AMT1"/>
    <property type="match status" value="1"/>
</dbReference>
<keyword evidence="4" id="KW-0949">S-adenosyl-L-methionine</keyword>
<sequence length="210" mass="23205">MQTPDYSHLTPEDFDHIYEPSEDTFLLLDALEEDVEFLEHLKPSLCLEVGSGSGVVVTALARLLGSSCSCLAVDINPVACEKTAATARKNGCCTEVVQCDLASALVKDRRVDVLVFNPPYVVTEVVSGPDMLSRAWAGGAHGRQVMDCLFPDVPHLLSEQGVFYLLVIMENKPLEIQEQMASLGFEMTILKDRKIRGEHLLVLKFTRYSC</sequence>
<comment type="caution">
    <text evidence="6">The sequence shown here is derived from an EMBL/GenBank/DDBJ whole genome shotgun (WGS) entry which is preliminary data.</text>
</comment>
<dbReference type="Proteomes" id="UP001159363">
    <property type="component" value="Chromosome 12"/>
</dbReference>
<dbReference type="InterPro" id="IPR004557">
    <property type="entry name" value="PrmC-related"/>
</dbReference>
<dbReference type="PROSITE" id="PS00092">
    <property type="entry name" value="N6_MTASE"/>
    <property type="match status" value="1"/>
</dbReference>
<evidence type="ECO:0000313" key="7">
    <source>
        <dbReference type="Proteomes" id="UP001159363"/>
    </source>
</evidence>
<accession>A0ABQ9GGB2</accession>
<evidence type="ECO:0000313" key="6">
    <source>
        <dbReference type="EMBL" id="KAJ8870496.1"/>
    </source>
</evidence>
<dbReference type="EMBL" id="JARBHB010000013">
    <property type="protein sequence ID" value="KAJ8870496.1"/>
    <property type="molecule type" value="Genomic_DNA"/>
</dbReference>
<evidence type="ECO:0000256" key="1">
    <source>
        <dbReference type="ARBA" id="ARBA00006149"/>
    </source>
</evidence>
<dbReference type="Pfam" id="PF05175">
    <property type="entry name" value="MTS"/>
    <property type="match status" value="1"/>
</dbReference>